<protein>
    <submittedName>
        <fullName evidence="1">Uncharacterized protein</fullName>
    </submittedName>
</protein>
<feature type="non-terminal residue" evidence="1">
    <location>
        <position position="1"/>
    </location>
</feature>
<evidence type="ECO:0000313" key="2">
    <source>
        <dbReference type="Proteomes" id="UP000521943"/>
    </source>
</evidence>
<sequence>QSIRNWFYNNHPNAKKDVQCRVTFANAPARALTEYQLYSKKYYDERVKPLVDLELAKEDFDPKMKLTVTNQITKEQFDNESQGIKEEIAKLRDDILSERTEALSKLQQLFKGKHNDMTTDRSPQDMARFLNVLGQVLKAVFDMLGPNTGWCWTIIGGGPDPRKPDAAFSTATYHTGTTPAGLNFAEASPLLHELLMVPFGKFLNQVYRE</sequence>
<organism evidence="1 2">
    <name type="scientific">Ephemerocybe angulata</name>
    <dbReference type="NCBI Taxonomy" id="980116"/>
    <lineage>
        <taxon>Eukaryota</taxon>
        <taxon>Fungi</taxon>
        <taxon>Dikarya</taxon>
        <taxon>Basidiomycota</taxon>
        <taxon>Agaricomycotina</taxon>
        <taxon>Agaricomycetes</taxon>
        <taxon>Agaricomycetidae</taxon>
        <taxon>Agaricales</taxon>
        <taxon>Agaricineae</taxon>
        <taxon>Psathyrellaceae</taxon>
        <taxon>Ephemerocybe</taxon>
    </lineage>
</organism>
<proteinExistence type="predicted"/>
<keyword evidence="2" id="KW-1185">Reference proteome</keyword>
<gene>
    <name evidence="1" type="ORF">DFP72DRAFT_827091</name>
</gene>
<dbReference type="AlphaFoldDB" id="A0A8H6LX11"/>
<dbReference type="OrthoDB" id="2803783at2759"/>
<dbReference type="Proteomes" id="UP000521943">
    <property type="component" value="Unassembled WGS sequence"/>
</dbReference>
<evidence type="ECO:0000313" key="1">
    <source>
        <dbReference type="EMBL" id="KAF6743807.1"/>
    </source>
</evidence>
<name>A0A8H6LX11_9AGAR</name>
<comment type="caution">
    <text evidence="1">The sequence shown here is derived from an EMBL/GenBank/DDBJ whole genome shotgun (WGS) entry which is preliminary data.</text>
</comment>
<dbReference type="EMBL" id="JACGCI010000135">
    <property type="protein sequence ID" value="KAF6743807.1"/>
    <property type="molecule type" value="Genomic_DNA"/>
</dbReference>
<accession>A0A8H6LX11</accession>
<reference evidence="1 2" key="1">
    <citation type="submission" date="2020-07" db="EMBL/GenBank/DDBJ databases">
        <title>Comparative genomics of pyrophilous fungi reveals a link between fire events and developmental genes.</title>
        <authorList>
            <consortium name="DOE Joint Genome Institute"/>
            <person name="Steindorff A.S."/>
            <person name="Carver A."/>
            <person name="Calhoun S."/>
            <person name="Stillman K."/>
            <person name="Liu H."/>
            <person name="Lipzen A."/>
            <person name="Pangilinan J."/>
            <person name="Labutti K."/>
            <person name="Bruns T.D."/>
            <person name="Grigoriev I.V."/>
        </authorList>
    </citation>
    <scope>NUCLEOTIDE SEQUENCE [LARGE SCALE GENOMIC DNA]</scope>
    <source>
        <strain evidence="1 2">CBS 144469</strain>
    </source>
</reference>